<reference evidence="2 3" key="1">
    <citation type="journal article" date="2010" name="Plant Cell">
        <title>The Chlorella variabilis NC64A genome reveals adaptation to photosymbiosis, coevolution with viruses, and cryptic sex.</title>
        <authorList>
            <person name="Blanc G."/>
            <person name="Duncan G."/>
            <person name="Agarkova I."/>
            <person name="Borodovsky M."/>
            <person name="Gurnon J."/>
            <person name="Kuo A."/>
            <person name="Lindquist E."/>
            <person name="Lucas S."/>
            <person name="Pangilinan J."/>
            <person name="Polle J."/>
            <person name="Salamov A."/>
            <person name="Terry A."/>
            <person name="Yamada T."/>
            <person name="Dunigan D.D."/>
            <person name="Grigoriev I.V."/>
            <person name="Claverie J.M."/>
            <person name="Van Etten J.L."/>
        </authorList>
    </citation>
    <scope>NUCLEOTIDE SEQUENCE [LARGE SCALE GENOMIC DNA]</scope>
    <source>
        <strain evidence="2 3">NC64A</strain>
    </source>
</reference>
<feature type="transmembrane region" description="Helical" evidence="1">
    <location>
        <begin position="46"/>
        <end position="64"/>
    </location>
</feature>
<evidence type="ECO:0000313" key="2">
    <source>
        <dbReference type="EMBL" id="EFN52527.1"/>
    </source>
</evidence>
<dbReference type="InParanoid" id="E1ZNZ7"/>
<sequence>MFAFAWPMRLSLSMIAQLVLVGTSMRNNKMLFEALISSPLMRHVTHAMYQLLCGLLMMVPLPVVRHARLSPVAKACAVMAWLQIGVGLVVPLLWEAVSEACLHSLHEQQLRHAGLPQRRGLQADAHRFVWSLTQEGSKAHVAFLYWMLLSIAWNGVALWYAASDAG</sequence>
<name>E1ZNZ7_CHLVA</name>
<protein>
    <submittedName>
        <fullName evidence="2">Uncharacterized protein</fullName>
    </submittedName>
</protein>
<dbReference type="Proteomes" id="UP000008141">
    <property type="component" value="Unassembled WGS sequence"/>
</dbReference>
<dbReference type="EMBL" id="GL433856">
    <property type="protein sequence ID" value="EFN52527.1"/>
    <property type="molecule type" value="Genomic_DNA"/>
</dbReference>
<dbReference type="GeneID" id="17351868"/>
<evidence type="ECO:0000313" key="3">
    <source>
        <dbReference type="Proteomes" id="UP000008141"/>
    </source>
</evidence>
<dbReference type="KEGG" id="cvr:CHLNCDRAFT_138937"/>
<dbReference type="AlphaFoldDB" id="E1ZNZ7"/>
<feature type="transmembrane region" description="Helical" evidence="1">
    <location>
        <begin position="143"/>
        <end position="162"/>
    </location>
</feature>
<accession>E1ZNZ7</accession>
<organism evidence="3">
    <name type="scientific">Chlorella variabilis</name>
    <name type="common">Green alga</name>
    <dbReference type="NCBI Taxonomy" id="554065"/>
    <lineage>
        <taxon>Eukaryota</taxon>
        <taxon>Viridiplantae</taxon>
        <taxon>Chlorophyta</taxon>
        <taxon>core chlorophytes</taxon>
        <taxon>Trebouxiophyceae</taxon>
        <taxon>Chlorellales</taxon>
        <taxon>Chlorellaceae</taxon>
        <taxon>Chlorella clade</taxon>
        <taxon>Chlorella</taxon>
    </lineage>
</organism>
<gene>
    <name evidence="2" type="ORF">CHLNCDRAFT_138937</name>
</gene>
<dbReference type="OrthoDB" id="509778at2759"/>
<feature type="transmembrane region" description="Helical" evidence="1">
    <location>
        <begin position="76"/>
        <end position="94"/>
    </location>
</feature>
<keyword evidence="1" id="KW-0472">Membrane</keyword>
<dbReference type="RefSeq" id="XP_005844629.1">
    <property type="nucleotide sequence ID" value="XM_005844567.1"/>
</dbReference>
<keyword evidence="1" id="KW-1133">Transmembrane helix</keyword>
<keyword evidence="1" id="KW-0812">Transmembrane</keyword>
<proteinExistence type="predicted"/>
<evidence type="ECO:0000256" key="1">
    <source>
        <dbReference type="SAM" id="Phobius"/>
    </source>
</evidence>
<keyword evidence="3" id="KW-1185">Reference proteome</keyword>